<sequence length="94" mass="10307">MDLYATENAAMKTCISDSALADHIKSALHQNSQLNDSDIHISVDEGWVSLDGRVGRETDRRVVQSCVEDILGVFGITNNLTFSRQLSKKPVSVS</sequence>
<dbReference type="Proteomes" id="UP000306402">
    <property type="component" value="Unassembled WGS sequence"/>
</dbReference>
<organism evidence="2 3">
    <name type="scientific">Dyadobacter luticola</name>
    <dbReference type="NCBI Taxonomy" id="1979387"/>
    <lineage>
        <taxon>Bacteria</taxon>
        <taxon>Pseudomonadati</taxon>
        <taxon>Bacteroidota</taxon>
        <taxon>Cytophagia</taxon>
        <taxon>Cytophagales</taxon>
        <taxon>Spirosomataceae</taxon>
        <taxon>Dyadobacter</taxon>
    </lineage>
</organism>
<dbReference type="PANTHER" id="PTHR34606:SF15">
    <property type="entry name" value="BON DOMAIN-CONTAINING PROTEIN"/>
    <property type="match status" value="1"/>
</dbReference>
<dbReference type="AlphaFoldDB" id="A0A5R9L208"/>
<evidence type="ECO:0000313" key="3">
    <source>
        <dbReference type="Proteomes" id="UP000306402"/>
    </source>
</evidence>
<dbReference type="OrthoDB" id="962893at2"/>
<feature type="domain" description="BON" evidence="1">
    <location>
        <begin position="16"/>
        <end position="84"/>
    </location>
</feature>
<protein>
    <submittedName>
        <fullName evidence="2">BON domain-containing protein</fullName>
    </submittedName>
</protein>
<dbReference type="PANTHER" id="PTHR34606">
    <property type="entry name" value="BON DOMAIN-CONTAINING PROTEIN"/>
    <property type="match status" value="1"/>
</dbReference>
<dbReference type="Pfam" id="PF04972">
    <property type="entry name" value="BON"/>
    <property type="match status" value="1"/>
</dbReference>
<comment type="caution">
    <text evidence="2">The sequence shown here is derived from an EMBL/GenBank/DDBJ whole genome shotgun (WGS) entry which is preliminary data.</text>
</comment>
<dbReference type="InterPro" id="IPR051686">
    <property type="entry name" value="Lipoprotein_DolP"/>
</dbReference>
<gene>
    <name evidence="2" type="ORF">FEN17_02040</name>
</gene>
<keyword evidence="3" id="KW-1185">Reference proteome</keyword>
<dbReference type="EMBL" id="VCEJ01000002">
    <property type="protein sequence ID" value="TLV02438.1"/>
    <property type="molecule type" value="Genomic_DNA"/>
</dbReference>
<dbReference type="Gene3D" id="3.30.1340.30">
    <property type="match status" value="1"/>
</dbReference>
<proteinExistence type="predicted"/>
<evidence type="ECO:0000313" key="2">
    <source>
        <dbReference type="EMBL" id="TLV02438.1"/>
    </source>
</evidence>
<dbReference type="InterPro" id="IPR007055">
    <property type="entry name" value="BON_dom"/>
</dbReference>
<evidence type="ECO:0000259" key="1">
    <source>
        <dbReference type="PROSITE" id="PS50914"/>
    </source>
</evidence>
<dbReference type="PROSITE" id="PS50914">
    <property type="entry name" value="BON"/>
    <property type="match status" value="1"/>
</dbReference>
<accession>A0A5R9L208</accession>
<name>A0A5R9L208_9BACT</name>
<reference evidence="2 3" key="1">
    <citation type="submission" date="2019-05" db="EMBL/GenBank/DDBJ databases">
        <authorList>
            <person name="Qu J.-H."/>
        </authorList>
    </citation>
    <scope>NUCLEOTIDE SEQUENCE [LARGE SCALE GENOMIC DNA]</scope>
    <source>
        <strain evidence="2 3">T17</strain>
    </source>
</reference>